<feature type="non-terminal residue" evidence="1">
    <location>
        <position position="1"/>
    </location>
</feature>
<gene>
    <name evidence="1" type="ORF">c0_g1_i1</name>
</gene>
<accession>A0A0K8VW30</accession>
<protein>
    <submittedName>
        <fullName evidence="1">Uncharacterized protein</fullName>
    </submittedName>
</protein>
<organism evidence="1">
    <name type="scientific">Bactrocera latifrons</name>
    <name type="common">Malaysian fruit fly</name>
    <name type="synonym">Chaetodacus latifrons</name>
    <dbReference type="NCBI Taxonomy" id="174628"/>
    <lineage>
        <taxon>Eukaryota</taxon>
        <taxon>Metazoa</taxon>
        <taxon>Ecdysozoa</taxon>
        <taxon>Arthropoda</taxon>
        <taxon>Hexapoda</taxon>
        <taxon>Insecta</taxon>
        <taxon>Pterygota</taxon>
        <taxon>Neoptera</taxon>
        <taxon>Endopterygota</taxon>
        <taxon>Diptera</taxon>
        <taxon>Brachycera</taxon>
        <taxon>Muscomorpha</taxon>
        <taxon>Tephritoidea</taxon>
        <taxon>Tephritidae</taxon>
        <taxon>Bactrocera</taxon>
        <taxon>Bactrocera</taxon>
    </lineage>
</organism>
<evidence type="ECO:0000313" key="1">
    <source>
        <dbReference type="EMBL" id="JAI43093.1"/>
    </source>
</evidence>
<sequence length="102" mass="11537">KKCFREKLTDALFNEAAEEIMDIEGIESDDDAVDAVLDELAEIFLCRISVNNNFLLEIESDDDAVDAVLDELADNIMYLLLWNVGEEIIAKYLSQEFGAIIF</sequence>
<name>A0A0K8VW30_BACLA</name>
<reference evidence="1" key="1">
    <citation type="submission" date="2015-06" db="EMBL/GenBank/DDBJ databases">
        <authorList>
            <person name="Hoefler B.C."/>
            <person name="Straight P.D."/>
        </authorList>
    </citation>
    <scope>NUCLEOTIDE SEQUENCE</scope>
</reference>
<proteinExistence type="predicted"/>
<dbReference type="AlphaFoldDB" id="A0A0K8VW30"/>
<dbReference type="EMBL" id="GDHF01009221">
    <property type="protein sequence ID" value="JAI43093.1"/>
    <property type="molecule type" value="Transcribed_RNA"/>
</dbReference>